<dbReference type="GO" id="GO:0004057">
    <property type="term" value="F:arginyl-tRNA--protein transferase activity"/>
    <property type="evidence" value="ECO:0007669"/>
    <property type="project" value="InterPro"/>
</dbReference>
<feature type="domain" description="N-end rule aminoacyl transferase C-terminal" evidence="2">
    <location>
        <begin position="436"/>
        <end position="578"/>
    </location>
</feature>
<feature type="region of interest" description="Disordered" evidence="1">
    <location>
        <begin position="146"/>
        <end position="199"/>
    </location>
</feature>
<feature type="compositionally biased region" description="Basic and acidic residues" evidence="1">
    <location>
        <begin position="305"/>
        <end position="334"/>
    </location>
</feature>
<dbReference type="PANTHER" id="PTHR21367:SF1">
    <property type="entry name" value="ARGINYL-TRNA--PROTEIN TRANSFERASE 1"/>
    <property type="match status" value="1"/>
</dbReference>
<dbReference type="VEuPathDB" id="AmoebaDB:ACA1_173090"/>
<protein>
    <submittedName>
        <fullName evidence="3">Arginine-tRNA-protein transferase, putative</fullName>
    </submittedName>
</protein>
<feature type="region of interest" description="Disordered" evidence="1">
    <location>
        <begin position="1"/>
        <end position="22"/>
    </location>
</feature>
<feature type="compositionally biased region" description="Basic and acidic residues" evidence="1">
    <location>
        <begin position="271"/>
        <end position="284"/>
    </location>
</feature>
<dbReference type="InterPro" id="IPR017137">
    <property type="entry name" value="Arg-tRNA-P_Trfase_1_euk"/>
</dbReference>
<dbReference type="SUPFAM" id="SSF55729">
    <property type="entry name" value="Acyl-CoA N-acyltransferases (Nat)"/>
    <property type="match status" value="1"/>
</dbReference>
<organism evidence="3 4">
    <name type="scientific">Acanthamoeba castellanii (strain ATCC 30010 / Neff)</name>
    <dbReference type="NCBI Taxonomy" id="1257118"/>
    <lineage>
        <taxon>Eukaryota</taxon>
        <taxon>Amoebozoa</taxon>
        <taxon>Discosea</taxon>
        <taxon>Longamoebia</taxon>
        <taxon>Centramoebida</taxon>
        <taxon>Acanthamoebidae</taxon>
        <taxon>Acanthamoeba</taxon>
    </lineage>
</organism>
<dbReference type="OrthoDB" id="74183at2759"/>
<dbReference type="InterPro" id="IPR030700">
    <property type="entry name" value="N-end_Aminoacyl_Trfase"/>
</dbReference>
<dbReference type="EMBL" id="KB007811">
    <property type="protein sequence ID" value="ELR24682.1"/>
    <property type="molecule type" value="Genomic_DNA"/>
</dbReference>
<dbReference type="OMA" id="HVMESSY"/>
<dbReference type="InterPro" id="IPR007472">
    <property type="entry name" value="N-end_Aminoacyl_Trfase_C"/>
</dbReference>
<keyword evidence="4" id="KW-1185">Reference proteome</keyword>
<dbReference type="Pfam" id="PF04377">
    <property type="entry name" value="ATE_C"/>
    <property type="match status" value="1"/>
</dbReference>
<dbReference type="PIRSF" id="PIRSF037207">
    <property type="entry name" value="ATE1_euk"/>
    <property type="match status" value="1"/>
</dbReference>
<name>L8HHK6_ACACF</name>
<dbReference type="RefSeq" id="XP_004356582.1">
    <property type="nucleotide sequence ID" value="XM_004356529.1"/>
</dbReference>
<gene>
    <name evidence="3" type="ORF">ACA1_173090</name>
</gene>
<accession>L8HHK6</accession>
<evidence type="ECO:0000313" key="4">
    <source>
        <dbReference type="Proteomes" id="UP000011083"/>
    </source>
</evidence>
<feature type="compositionally biased region" description="Polar residues" evidence="1">
    <location>
        <begin position="386"/>
        <end position="399"/>
    </location>
</feature>
<evidence type="ECO:0000256" key="1">
    <source>
        <dbReference type="SAM" id="MobiDB-lite"/>
    </source>
</evidence>
<dbReference type="InterPro" id="IPR016181">
    <property type="entry name" value="Acyl_CoA_acyltransferase"/>
</dbReference>
<feature type="compositionally biased region" description="Basic and acidic residues" evidence="1">
    <location>
        <begin position="156"/>
        <end position="173"/>
    </location>
</feature>
<dbReference type="Proteomes" id="UP000011083">
    <property type="component" value="Unassembled WGS sequence"/>
</dbReference>
<evidence type="ECO:0000259" key="2">
    <source>
        <dbReference type="Pfam" id="PF04377"/>
    </source>
</evidence>
<proteinExistence type="predicted"/>
<sequence length="670" mass="75187">MGGGRSPDRGSSSGSVTERTDRLTAAYAWQEPQVVEEPDFDPSIDAPFLEDVPHSPTIVSPYGEHGGRCGYCNKSATGRISWGMTAIKVRIDDYEAMQDLGWTRSGTWIPQYVIRLDVAKFVASKEQKHVLAKMERFLSDINNTPENFRHHQQQHGRTDANAKDEHERGRESEGESEDEVDETSVTATQPESVEPQLKDNDDALKKALLADIVRKAVRRCVDAGEIPAVSGGDDVEVAISAAASERERKRRGDYSSNVALKLLALYKHSDAAKSEAKATERAKDDDEVPREECVEASGSGGDGDGAGHDRSQVVKKPGKENTKEKKNETRRADAGRANEIAVKLLAHVERVLVEEESAAGVKQLFGDEGVRVVVAGPWINFFAQSTRAQHQQRSAQGTRGSRKAKKQQSEPDAPSHGPPIPHQFEMEIRPSQYTEESYLLYRKYTMQIHAKEEASEKSYTDFLCSTPLFDDPQGREDEALPPSGGYGSFHQYYRLDGKLIAVGVLDVLHSCLTSVYFFYDPDYAFLSLGVYSALKEIEWVQQTSLAIPRFKYYYMAYYIYDCPKMNYKAKYRPSDLMCPFYREWVPLEECIPRFQASAGRFTALVEREEPPPQAERLPIDYVPVLYEDCLVGFSQIGGRLRARVQPLVEQWCALVTADIASRVVLSIRRR</sequence>
<dbReference type="STRING" id="1257118.L8HHK6"/>
<feature type="region of interest" description="Disordered" evidence="1">
    <location>
        <begin position="271"/>
        <end position="334"/>
    </location>
</feature>
<dbReference type="GeneID" id="14925706"/>
<dbReference type="AlphaFoldDB" id="L8HHK6"/>
<feature type="region of interest" description="Disordered" evidence="1">
    <location>
        <begin position="386"/>
        <end position="426"/>
    </location>
</feature>
<dbReference type="KEGG" id="acan:ACA1_173090"/>
<reference evidence="3 4" key="1">
    <citation type="journal article" date="2013" name="Genome Biol.">
        <title>Genome of Acanthamoeba castellanii highlights extensive lateral gene transfer and early evolution of tyrosine kinase signaling.</title>
        <authorList>
            <person name="Clarke M."/>
            <person name="Lohan A.J."/>
            <person name="Liu B."/>
            <person name="Lagkouvardos I."/>
            <person name="Roy S."/>
            <person name="Zafar N."/>
            <person name="Bertelli C."/>
            <person name="Schilde C."/>
            <person name="Kianianmomeni A."/>
            <person name="Burglin T.R."/>
            <person name="Frech C."/>
            <person name="Turcotte B."/>
            <person name="Kopec K.O."/>
            <person name="Synnott J.M."/>
            <person name="Choo C."/>
            <person name="Paponov I."/>
            <person name="Finkler A."/>
            <person name="Soon Heng Tan C."/>
            <person name="Hutchins A.P."/>
            <person name="Weinmeier T."/>
            <person name="Rattei T."/>
            <person name="Chu J.S."/>
            <person name="Gimenez G."/>
            <person name="Irimia M."/>
            <person name="Rigden D.J."/>
            <person name="Fitzpatrick D.A."/>
            <person name="Lorenzo-Morales J."/>
            <person name="Bateman A."/>
            <person name="Chiu C.H."/>
            <person name="Tang P."/>
            <person name="Hegemann P."/>
            <person name="Fromm H."/>
            <person name="Raoult D."/>
            <person name="Greub G."/>
            <person name="Miranda-Saavedra D."/>
            <person name="Chen N."/>
            <person name="Nash P."/>
            <person name="Ginger M.L."/>
            <person name="Horn M."/>
            <person name="Schaap P."/>
            <person name="Caler L."/>
            <person name="Loftus B."/>
        </authorList>
    </citation>
    <scope>NUCLEOTIDE SEQUENCE [LARGE SCALE GENOMIC DNA]</scope>
    <source>
        <strain evidence="3 4">Neff</strain>
    </source>
</reference>
<keyword evidence="3" id="KW-0808">Transferase</keyword>
<dbReference type="PANTHER" id="PTHR21367">
    <property type="entry name" value="ARGININE-TRNA-PROTEIN TRANSFERASE 1"/>
    <property type="match status" value="1"/>
</dbReference>
<evidence type="ECO:0000313" key="3">
    <source>
        <dbReference type="EMBL" id="ELR24682.1"/>
    </source>
</evidence>
<dbReference type="GO" id="GO:0005737">
    <property type="term" value="C:cytoplasm"/>
    <property type="evidence" value="ECO:0007669"/>
    <property type="project" value="TreeGrafter"/>
</dbReference>